<keyword evidence="9" id="KW-0274">FAD</keyword>
<dbReference type="STRING" id="1229780.BN381_50068"/>
<keyword evidence="10" id="KW-0315">Glutamine amidotransferase</keyword>
<evidence type="ECO:0000256" key="5">
    <source>
        <dbReference type="ARBA" id="ARBA00022605"/>
    </source>
</evidence>
<dbReference type="Gene3D" id="3.20.20.70">
    <property type="entry name" value="Aldolase class I"/>
    <property type="match status" value="2"/>
</dbReference>
<evidence type="ECO:0000256" key="4">
    <source>
        <dbReference type="ARBA" id="ARBA00009716"/>
    </source>
</evidence>
<comment type="cofactor">
    <cofactor evidence="1">
        <name>FMN</name>
        <dbReference type="ChEBI" id="CHEBI:58210"/>
    </cofactor>
</comment>
<comment type="cofactor">
    <cofactor evidence="2">
        <name>[3Fe-4S] cluster</name>
        <dbReference type="ChEBI" id="CHEBI:21137"/>
    </cofactor>
</comment>
<dbReference type="FunFam" id="3.20.20.70:FF:000053">
    <property type="entry name" value="Glutamate synthase large subunit"/>
    <property type="match status" value="1"/>
</dbReference>
<keyword evidence="11 18" id="KW-0560">Oxidoreductase</keyword>
<evidence type="ECO:0000256" key="13">
    <source>
        <dbReference type="ARBA" id="ARBA00023014"/>
    </source>
</evidence>
<keyword evidence="7" id="KW-0288">FMN</keyword>
<dbReference type="InterPro" id="IPR002932">
    <property type="entry name" value="Glu_synthdom"/>
</dbReference>
<dbReference type="GO" id="GO:0019676">
    <property type="term" value="P:ammonia assimilation cycle"/>
    <property type="evidence" value="ECO:0007669"/>
    <property type="project" value="TreeGrafter"/>
</dbReference>
<dbReference type="PROSITE" id="PS51278">
    <property type="entry name" value="GATASE_TYPE_2"/>
    <property type="match status" value="1"/>
</dbReference>
<name>R4Z619_9ACTN</name>
<comment type="similarity">
    <text evidence="4">Belongs to the glutamate synthase family.</text>
</comment>
<dbReference type="EMBL" id="CANL01000045">
    <property type="protein sequence ID" value="CCM64926.1"/>
    <property type="molecule type" value="Genomic_DNA"/>
</dbReference>
<evidence type="ECO:0000256" key="1">
    <source>
        <dbReference type="ARBA" id="ARBA00001917"/>
    </source>
</evidence>
<keyword evidence="19" id="KW-1185">Reference proteome</keyword>
<comment type="cofactor">
    <cofactor evidence="3">
        <name>FAD</name>
        <dbReference type="ChEBI" id="CHEBI:57692"/>
    </cofactor>
</comment>
<gene>
    <name evidence="18" type="ORF">BN381_50068</name>
</gene>
<dbReference type="OrthoDB" id="9758182at2"/>
<evidence type="ECO:0000313" key="19">
    <source>
        <dbReference type="Proteomes" id="UP000018291"/>
    </source>
</evidence>
<reference evidence="18 19" key="1">
    <citation type="journal article" date="2013" name="ISME J.">
        <title>Metabolic model for the filamentous 'Candidatus Microthrix parvicella' based on genomic and metagenomic analyses.</title>
        <authorList>
            <person name="Jon McIlroy S."/>
            <person name="Kristiansen R."/>
            <person name="Albertsen M."/>
            <person name="Michael Karst S."/>
            <person name="Rossetti S."/>
            <person name="Lund Nielsen J."/>
            <person name="Tandoi V."/>
            <person name="James Seviour R."/>
            <person name="Nielsen P.H."/>
        </authorList>
    </citation>
    <scope>NUCLEOTIDE SEQUENCE [LARGE SCALE GENOMIC DNA]</scope>
    <source>
        <strain evidence="18 19">RN1</strain>
    </source>
</reference>
<dbReference type="InterPro" id="IPR006982">
    <property type="entry name" value="Glu_synth_centr_N"/>
</dbReference>
<evidence type="ECO:0000313" key="18">
    <source>
        <dbReference type="EMBL" id="CCM64926.1"/>
    </source>
</evidence>
<dbReference type="NCBIfam" id="NF008730">
    <property type="entry name" value="PRK11750.1"/>
    <property type="match status" value="1"/>
</dbReference>
<dbReference type="GO" id="GO:0046872">
    <property type="term" value="F:metal ion binding"/>
    <property type="evidence" value="ECO:0007669"/>
    <property type="project" value="UniProtKB-KW"/>
</dbReference>
<dbReference type="InterPro" id="IPR029055">
    <property type="entry name" value="Ntn_hydrolases_N"/>
</dbReference>
<evidence type="ECO:0000256" key="8">
    <source>
        <dbReference type="ARBA" id="ARBA00022723"/>
    </source>
</evidence>
<evidence type="ECO:0000256" key="12">
    <source>
        <dbReference type="ARBA" id="ARBA00023004"/>
    </source>
</evidence>
<dbReference type="FunFam" id="3.20.20.70:FF:000031">
    <property type="entry name" value="Glutamate synthase 1 [NADH]"/>
    <property type="match status" value="1"/>
</dbReference>
<dbReference type="InterPro" id="IPR036485">
    <property type="entry name" value="Glu_synth_asu_C_sf"/>
</dbReference>
<evidence type="ECO:0000256" key="6">
    <source>
        <dbReference type="ARBA" id="ARBA00022630"/>
    </source>
</evidence>
<dbReference type="InterPro" id="IPR017932">
    <property type="entry name" value="GATase_2_dom"/>
</dbReference>
<dbReference type="GO" id="GO:0051538">
    <property type="term" value="F:3 iron, 4 sulfur cluster binding"/>
    <property type="evidence" value="ECO:0007669"/>
    <property type="project" value="UniProtKB-KW"/>
</dbReference>
<dbReference type="CDD" id="cd00982">
    <property type="entry name" value="gltB_C"/>
    <property type="match status" value="1"/>
</dbReference>
<dbReference type="PANTHER" id="PTHR11938">
    <property type="entry name" value="FAD NADPH DEHYDROGENASE/OXIDOREDUCTASE"/>
    <property type="match status" value="1"/>
</dbReference>
<evidence type="ECO:0000256" key="10">
    <source>
        <dbReference type="ARBA" id="ARBA00022962"/>
    </source>
</evidence>
<dbReference type="Gene3D" id="3.60.20.10">
    <property type="entry name" value="Glutamine Phosphoribosylpyrophosphate, subunit 1, domain 1"/>
    <property type="match status" value="1"/>
</dbReference>
<evidence type="ECO:0000256" key="7">
    <source>
        <dbReference type="ARBA" id="ARBA00022643"/>
    </source>
</evidence>
<dbReference type="SUPFAM" id="SSF56235">
    <property type="entry name" value="N-terminal nucleophile aminohydrolases (Ntn hydrolases)"/>
    <property type="match status" value="1"/>
</dbReference>
<dbReference type="GO" id="GO:0006537">
    <property type="term" value="P:glutamate biosynthetic process"/>
    <property type="evidence" value="ECO:0007669"/>
    <property type="project" value="UniProtKB-KW"/>
</dbReference>
<keyword evidence="12" id="KW-0408">Iron</keyword>
<dbReference type="InterPro" id="IPR050711">
    <property type="entry name" value="ET-N_metabolism_enzyme"/>
</dbReference>
<evidence type="ECO:0000256" key="14">
    <source>
        <dbReference type="ARBA" id="ARBA00023164"/>
    </source>
</evidence>
<dbReference type="SUPFAM" id="SSF51395">
    <property type="entry name" value="FMN-linked oxidoreductases"/>
    <property type="match status" value="1"/>
</dbReference>
<dbReference type="Pfam" id="PF01493">
    <property type="entry name" value="GXGXG"/>
    <property type="match status" value="1"/>
</dbReference>
<keyword evidence="13" id="KW-0411">Iron-sulfur</keyword>
<protein>
    <submittedName>
        <fullName evidence="18">Putative glutamate synthase, large subunit</fullName>
        <ecNumber evidence="18">1.4.-.-</ecNumber>
    </submittedName>
</protein>
<keyword evidence="5" id="KW-0028">Amino-acid biosynthesis</keyword>
<comment type="pathway">
    <text evidence="16">Amino-acid biosynthesis.</text>
</comment>
<dbReference type="EC" id="1.4.-.-" evidence="18"/>
<keyword evidence="6" id="KW-0285">Flavoprotein</keyword>
<dbReference type="eggNOG" id="COG0067">
    <property type="taxonomic scope" value="Bacteria"/>
</dbReference>
<evidence type="ECO:0000256" key="16">
    <source>
        <dbReference type="ARBA" id="ARBA00029440"/>
    </source>
</evidence>
<evidence type="ECO:0000256" key="9">
    <source>
        <dbReference type="ARBA" id="ARBA00022827"/>
    </source>
</evidence>
<dbReference type="FunFam" id="3.60.20.10:FF:000001">
    <property type="entry name" value="Glutamate synthase, large subunit"/>
    <property type="match status" value="1"/>
</dbReference>
<dbReference type="RefSeq" id="WP_012229285.1">
    <property type="nucleotide sequence ID" value="NZ_HG422565.1"/>
</dbReference>
<dbReference type="SUPFAM" id="SSF69336">
    <property type="entry name" value="Alpha subunit of glutamate synthase, C-terminal domain"/>
    <property type="match status" value="1"/>
</dbReference>
<feature type="domain" description="Glutamine amidotransferase type-2" evidence="17">
    <location>
        <begin position="21"/>
        <end position="418"/>
    </location>
</feature>
<keyword evidence="14" id="KW-0314">Glutamate biosynthesis</keyword>
<evidence type="ECO:0000256" key="15">
    <source>
        <dbReference type="ARBA" id="ARBA00023291"/>
    </source>
</evidence>
<dbReference type="GO" id="GO:0015930">
    <property type="term" value="F:glutamate synthase activity"/>
    <property type="evidence" value="ECO:0007669"/>
    <property type="project" value="InterPro"/>
</dbReference>
<dbReference type="Gene3D" id="2.160.20.60">
    <property type="entry name" value="Glutamate synthase, alpha subunit, C-terminal domain"/>
    <property type="match status" value="1"/>
</dbReference>
<keyword evidence="8" id="KW-0479">Metal-binding</keyword>
<evidence type="ECO:0000259" key="17">
    <source>
        <dbReference type="PROSITE" id="PS51278"/>
    </source>
</evidence>
<dbReference type="Pfam" id="PF00310">
    <property type="entry name" value="GATase_2"/>
    <property type="match status" value="1"/>
</dbReference>
<dbReference type="InterPro" id="IPR002489">
    <property type="entry name" value="Glu_synth_asu_C"/>
</dbReference>
<proteinExistence type="inferred from homology"/>
<sequence>MDRHVAAAHGLYAPDYEHDACGVSFVVDLQGRRSHRLVQQALTSLENLEHRGATGAEENTGDGAGILIGVPDRLIRAVVEAELPEAGHYAVGIGFLPTDPTAARAATDHIEALVADEGLRTVAWRDVPIDASMIGGLAREVMPQFRMLIVADRSDRAGGPRGGIDLDRAVYPLRKRIEHEPADGPESEVYFASLSSRTLVYKGMLTTPQLRGFFGDLTDERTESALGLVHSRFSTNTFPSWPLAHPYRYVAHNGEINTVQGNQNWMRAREAMLRTDLIEGDLNRLFPICTPGASDTARFDEALELLHLGGYSLPHAVLMMIPEAWENHESMDPSLRAFYKYHSCLMEPWDGPASITFTDGTLVGAVLDRNGLRPSRYWVTEDGLVVMASEVGTLDLDPTTIVRKGRLQPGRMFLIDTEAGRIVEDAEIKAELANAHPYQQWLDAGLIDLEALPTKPHVTERPLDTLRAQQVFGYTLEEIRLLLTPMARNGKEALGSMGTDTPIAVLSDRSRLLYDYFSQLFAQVTNPPLDAIREQLVTSLGKVFGPEGNVLDLSPSDAELIELPYPVLHNDQLRKLRELDDTEPHGFRSRVLYTHFSVADGGTGLAAALERLRAEVSTAVDDGVNVVILSDRFSTADRAPIPMLLATSAVHHHLVRTKQRTRVGLIVESGECREVHHFATLIGYGAAAVNPYTAFDTIENLVAEGRLGALGFDEAVDNYIKAAGGGILKVMSKMGISTVASYTGAQIFEAIGLGHDVVDEYFTDTVSRLGGVGLNEIAESVRRRHARAWPDRPEELAHRPLEAGGDYQWRREGEYHLFNPKTVFKLQHATRSKSYAIFKEYTSLVNDQSERLATLRGLFTLDTEARPSIPLDEVEPVASIVKRFSTGAMSYGSISAEAHQTLAIAMNRLGAKSNTGEGGEDADRYLPDANGDDRRSAIKQVASGRFGVTSHYLTNADDIQIKMAQGAKPGEGGQLPGHKVYPWIANTRHSTPGVGLISPPPHHDIYSIEDLAQLIHDLKNANPVARVHVKLVAEVGVGTVAAGVAKAKADVVLISGHDGGTGASPLTSLKHAGAPWELGLAETQQTLLINGLRDRIVVQADGQLKTGRDVMIAALLGAEEFGFATAPLVVSGCVMMRVCHLDTCPVGIATQNPELRARYSGQADHVVNFMEFIAEEVRELLAELGFATLEDAVGHAELIDARPAVTHWKARGLDLSPILFRPEPAMGTEIHHTTDQDHGLDRALDNTLIELARGAIADAVPVHLTLPIRNVNRTVGTMLGHEVTKAWGADGLPDDTVHVDFTGSAGNSFGAFLPRGITLALCGDANDYVGKGLSGGHLVVRPPLEVHPGFVAEANIIAGNVMAYGATGGEIFARGVVGERCCVRNSGALVVTEGVGDHGCEYMTGGRAVILGPTGRNFGAGMSGGIAYVWDPDAQLGLNHNPEMVELTRLDDRTVGADAGQAGDGAFLREVLERHRALTDSAVAARLLDRWAEAVGEFVKVMPTDYRRVLDVTAKAAADGLDTDATLEAVMAAARS</sequence>
<keyword evidence="15" id="KW-0003">3Fe-4S</keyword>
<dbReference type="Pfam" id="PF04898">
    <property type="entry name" value="Glu_syn_central"/>
    <property type="match status" value="1"/>
</dbReference>
<dbReference type="eggNOG" id="COG0069">
    <property type="taxonomic scope" value="Bacteria"/>
</dbReference>
<dbReference type="InterPro" id="IPR013785">
    <property type="entry name" value="Aldolase_TIM"/>
</dbReference>
<dbReference type="Proteomes" id="UP000018291">
    <property type="component" value="Unassembled WGS sequence"/>
</dbReference>
<dbReference type="CDD" id="cd00713">
    <property type="entry name" value="GltS"/>
    <property type="match status" value="1"/>
</dbReference>
<evidence type="ECO:0000256" key="2">
    <source>
        <dbReference type="ARBA" id="ARBA00001927"/>
    </source>
</evidence>
<comment type="caution">
    <text evidence="18">The sequence shown here is derived from an EMBL/GenBank/DDBJ whole genome shotgun (WGS) entry which is preliminary data.</text>
</comment>
<evidence type="ECO:0000256" key="11">
    <source>
        <dbReference type="ARBA" id="ARBA00023002"/>
    </source>
</evidence>
<accession>R4Z619</accession>
<dbReference type="Pfam" id="PF01645">
    <property type="entry name" value="Glu_synthase"/>
    <property type="match status" value="1"/>
</dbReference>
<dbReference type="CDD" id="cd02808">
    <property type="entry name" value="GltS_FMN"/>
    <property type="match status" value="1"/>
</dbReference>
<dbReference type="PANTHER" id="PTHR11938:SF133">
    <property type="entry name" value="GLUTAMATE SYNTHASE (NADH)"/>
    <property type="match status" value="1"/>
</dbReference>
<dbReference type="HOGENOM" id="CLU_000422_8_2_11"/>
<dbReference type="FunFam" id="2.160.20.60:FF:000001">
    <property type="entry name" value="Glutamate synthase, large subunit"/>
    <property type="match status" value="1"/>
</dbReference>
<evidence type="ECO:0000256" key="3">
    <source>
        <dbReference type="ARBA" id="ARBA00001974"/>
    </source>
</evidence>
<organism evidence="18 19">
    <name type="scientific">Candidatus Neomicrothrix parvicella RN1</name>
    <dbReference type="NCBI Taxonomy" id="1229780"/>
    <lineage>
        <taxon>Bacteria</taxon>
        <taxon>Bacillati</taxon>
        <taxon>Actinomycetota</taxon>
        <taxon>Acidimicrobiia</taxon>
        <taxon>Acidimicrobiales</taxon>
        <taxon>Microthrixaceae</taxon>
        <taxon>Candidatus Neomicrothrix</taxon>
    </lineage>
</organism>